<sequence length="211" mass="22233">MPFLMTFGDSNTHGTPPIVTRGEYHRFGPGVRWPQVCARALGVGWELAEEGLPGRTAQFPDPVMGGHMNGQDGLKIALQSHGPVDVLTIMLGTNDVKARFSATPEAVTAGVAGLVDIALSLEMQARHGGFKLLLICPPPVVEVGPIAGEFLGAAARSEGLAERYRALARTRDIGFLDAGEVIAVSPQDGIHFEPEAHAALGLAVAEAIRQL</sequence>
<keyword evidence="3" id="KW-1185">Reference proteome</keyword>
<dbReference type="InterPro" id="IPR036514">
    <property type="entry name" value="SGNH_hydro_sf"/>
</dbReference>
<evidence type="ECO:0000313" key="3">
    <source>
        <dbReference type="Proteomes" id="UP000481421"/>
    </source>
</evidence>
<evidence type="ECO:0000259" key="1">
    <source>
        <dbReference type="Pfam" id="PF13472"/>
    </source>
</evidence>
<dbReference type="CDD" id="cd01839">
    <property type="entry name" value="SGNH_arylesterase_like"/>
    <property type="match status" value="1"/>
</dbReference>
<comment type="caution">
    <text evidence="2">The sequence shown here is derived from an EMBL/GenBank/DDBJ whole genome shotgun (WGS) entry which is preliminary data.</text>
</comment>
<dbReference type="Proteomes" id="UP000481421">
    <property type="component" value="Unassembled WGS sequence"/>
</dbReference>
<protein>
    <submittedName>
        <fullName evidence="2">SGNH/GDSL hydrolase family protein</fullName>
    </submittedName>
</protein>
<dbReference type="EMBL" id="JAAIKE010000002">
    <property type="protein sequence ID" value="NEX46231.1"/>
    <property type="molecule type" value="Genomic_DNA"/>
</dbReference>
<dbReference type="Gene3D" id="3.40.50.1110">
    <property type="entry name" value="SGNH hydrolase"/>
    <property type="match status" value="1"/>
</dbReference>
<name>A0A6B3RLC6_9RHOB</name>
<dbReference type="Pfam" id="PF13472">
    <property type="entry name" value="Lipase_GDSL_2"/>
    <property type="match status" value="1"/>
</dbReference>
<dbReference type="SUPFAM" id="SSF52266">
    <property type="entry name" value="SGNH hydrolase"/>
    <property type="match status" value="1"/>
</dbReference>
<reference evidence="2 3" key="1">
    <citation type="submission" date="2020-02" db="EMBL/GenBank/DDBJ databases">
        <title>Rhodobacter algicola sp. nov., isolated from microalga culture.</title>
        <authorList>
            <person name="Park C.-Y."/>
        </authorList>
    </citation>
    <scope>NUCLEOTIDE SEQUENCE [LARGE SCALE GENOMIC DNA]</scope>
    <source>
        <strain evidence="2 3">ETT8</strain>
    </source>
</reference>
<organism evidence="2 3">
    <name type="scientific">Pseudotabrizicola algicola</name>
    <dbReference type="NCBI Taxonomy" id="2709381"/>
    <lineage>
        <taxon>Bacteria</taxon>
        <taxon>Pseudomonadati</taxon>
        <taxon>Pseudomonadota</taxon>
        <taxon>Alphaproteobacteria</taxon>
        <taxon>Rhodobacterales</taxon>
        <taxon>Paracoccaceae</taxon>
        <taxon>Pseudotabrizicola</taxon>
    </lineage>
</organism>
<dbReference type="InterPro" id="IPR013830">
    <property type="entry name" value="SGNH_hydro"/>
</dbReference>
<evidence type="ECO:0000313" key="2">
    <source>
        <dbReference type="EMBL" id="NEX46231.1"/>
    </source>
</evidence>
<accession>A0A6B3RLC6</accession>
<dbReference type="RefSeq" id="WP_164610733.1">
    <property type="nucleotide sequence ID" value="NZ_JAAIKE010000002.1"/>
</dbReference>
<gene>
    <name evidence="2" type="ORF">G3572_08440</name>
</gene>
<feature type="domain" description="SGNH hydrolase-type esterase" evidence="1">
    <location>
        <begin position="7"/>
        <end position="199"/>
    </location>
</feature>
<dbReference type="AlphaFoldDB" id="A0A6B3RLC6"/>
<proteinExistence type="predicted"/>
<keyword evidence="2" id="KW-0378">Hydrolase</keyword>
<dbReference type="GO" id="GO:0016788">
    <property type="term" value="F:hydrolase activity, acting on ester bonds"/>
    <property type="evidence" value="ECO:0007669"/>
    <property type="project" value="UniProtKB-ARBA"/>
</dbReference>